<evidence type="ECO:0000313" key="4">
    <source>
        <dbReference type="Proteomes" id="UP001438707"/>
    </source>
</evidence>
<dbReference type="PROSITE" id="PS00036">
    <property type="entry name" value="BZIP_BASIC"/>
    <property type="match status" value="1"/>
</dbReference>
<name>A0AAW1RB15_9CHLO</name>
<keyword evidence="4" id="KW-1185">Reference proteome</keyword>
<dbReference type="Pfam" id="PF07716">
    <property type="entry name" value="bZIP_2"/>
    <property type="match status" value="1"/>
</dbReference>
<evidence type="ECO:0000313" key="3">
    <source>
        <dbReference type="EMBL" id="KAK9830795.1"/>
    </source>
</evidence>
<feature type="region of interest" description="Disordered" evidence="1">
    <location>
        <begin position="1"/>
        <end position="214"/>
    </location>
</feature>
<dbReference type="InterPro" id="IPR004827">
    <property type="entry name" value="bZIP"/>
</dbReference>
<evidence type="ECO:0000256" key="1">
    <source>
        <dbReference type="SAM" id="MobiDB-lite"/>
    </source>
</evidence>
<feature type="compositionally biased region" description="Polar residues" evidence="1">
    <location>
        <begin position="115"/>
        <end position="125"/>
    </location>
</feature>
<dbReference type="EMBL" id="JALJOS010000015">
    <property type="protein sequence ID" value="KAK9830795.1"/>
    <property type="molecule type" value="Genomic_DNA"/>
</dbReference>
<feature type="compositionally biased region" description="Basic and acidic residues" evidence="1">
    <location>
        <begin position="90"/>
        <end position="101"/>
    </location>
</feature>
<evidence type="ECO:0000259" key="2">
    <source>
        <dbReference type="PROSITE" id="PS00036"/>
    </source>
</evidence>
<dbReference type="Proteomes" id="UP001438707">
    <property type="component" value="Unassembled WGS sequence"/>
</dbReference>
<accession>A0AAW1RB15</accession>
<sequence length="533" mass="58820">MELSVQGSRGPEENGVIDTQPSSFLGPRPGLTTARSQTDASRQSGDSLQEADSQDTASPKTKASSGQQRTRERNRKAQQAYRQRSKVKYQKQEQRIRDLESKIASLQDRPVHQNPKGQVQGQEPANDNHHESKGVEEKVEILHHDQHQQEMRPASVHQTEKQQQQQQPLLPGSTSGPLDAIQPGLRQDASRPQPRGDLQRLPSGSGHGEMNEASSVNSAGMKNVLQAGRVHMPALAHLGRERSAHMLPQEMRRQNLQGLVPHPDWAAATPLPLPQLYMALVEGHVDLQLPLPNMHPDKAVMLSRLASMSLADFATFTAPCQAYLAYTSPFVRDPHSEMGKRFAATAAEALCVRVALCETRPDEYLQTLGRHLLQSGPGTVQLPPDWTQLKELIGLTDVQRLLVKDIWRRYAQSMLAIAHDRGAIIADLNASGQSGLAAGDLHPPHPRVPGPSFDTLSVCPLPCQSIPLHACLGRDHLLHCRFLVSSKASLPQQLCTQAFSVADEAMQASWTLLANLLQRHWANMLFRQGCTLY</sequence>
<organism evidence="3 4">
    <name type="scientific">Apatococcus lobatus</name>
    <dbReference type="NCBI Taxonomy" id="904363"/>
    <lineage>
        <taxon>Eukaryota</taxon>
        <taxon>Viridiplantae</taxon>
        <taxon>Chlorophyta</taxon>
        <taxon>core chlorophytes</taxon>
        <taxon>Trebouxiophyceae</taxon>
        <taxon>Chlorellales</taxon>
        <taxon>Chlorellaceae</taxon>
        <taxon>Apatococcus</taxon>
    </lineage>
</organism>
<gene>
    <name evidence="3" type="ORF">WJX74_007575</name>
</gene>
<feature type="domain" description="BZIP" evidence="2">
    <location>
        <begin position="69"/>
        <end position="84"/>
    </location>
</feature>
<proteinExistence type="predicted"/>
<comment type="caution">
    <text evidence="3">The sequence shown here is derived from an EMBL/GenBank/DDBJ whole genome shotgun (WGS) entry which is preliminary data.</text>
</comment>
<feature type="compositionally biased region" description="Basic and acidic residues" evidence="1">
    <location>
        <begin position="126"/>
        <end position="150"/>
    </location>
</feature>
<feature type="compositionally biased region" description="Polar residues" evidence="1">
    <location>
        <begin position="33"/>
        <end position="68"/>
    </location>
</feature>
<dbReference type="CDD" id="cd14688">
    <property type="entry name" value="bZIP_YAP"/>
    <property type="match status" value="1"/>
</dbReference>
<dbReference type="GO" id="GO:0003700">
    <property type="term" value="F:DNA-binding transcription factor activity"/>
    <property type="evidence" value="ECO:0007669"/>
    <property type="project" value="InterPro"/>
</dbReference>
<reference evidence="3 4" key="1">
    <citation type="journal article" date="2024" name="Nat. Commun.">
        <title>Phylogenomics reveals the evolutionary origins of lichenization in chlorophyte algae.</title>
        <authorList>
            <person name="Puginier C."/>
            <person name="Libourel C."/>
            <person name="Otte J."/>
            <person name="Skaloud P."/>
            <person name="Haon M."/>
            <person name="Grisel S."/>
            <person name="Petersen M."/>
            <person name="Berrin J.G."/>
            <person name="Delaux P.M."/>
            <person name="Dal Grande F."/>
            <person name="Keller J."/>
        </authorList>
    </citation>
    <scope>NUCLEOTIDE SEQUENCE [LARGE SCALE GENOMIC DNA]</scope>
    <source>
        <strain evidence="3 4">SAG 2145</strain>
    </source>
</reference>
<dbReference type="AlphaFoldDB" id="A0AAW1RB15"/>
<protein>
    <recommendedName>
        <fullName evidence="2">BZIP domain-containing protein</fullName>
    </recommendedName>
</protein>